<name>A0ABT2YRB7_9GAMM</name>
<keyword evidence="2" id="KW-1185">Reference proteome</keyword>
<accession>A0ABT2YRB7</accession>
<dbReference type="RefSeq" id="WP_263529810.1">
    <property type="nucleotide sequence ID" value="NZ_JAOVZB010000002.1"/>
</dbReference>
<protein>
    <submittedName>
        <fullName evidence="1">Fis family transcriptional regulator</fullName>
    </submittedName>
</protein>
<reference evidence="1 2" key="1">
    <citation type="submission" date="2022-10" db="EMBL/GenBank/DDBJ databases">
        <title>Marinomonas transparenta sp. nov. and Marinomonas sargassi sp. nov., isolated from marine alga (Sargassum natans (L.) Gaillon).</title>
        <authorList>
            <person name="Wang Y."/>
        </authorList>
    </citation>
    <scope>NUCLEOTIDE SEQUENCE [LARGE SCALE GENOMIC DNA]</scope>
    <source>
        <strain evidence="1 2">C2222</strain>
    </source>
</reference>
<evidence type="ECO:0000313" key="2">
    <source>
        <dbReference type="Proteomes" id="UP001209713"/>
    </source>
</evidence>
<dbReference type="Proteomes" id="UP001209713">
    <property type="component" value="Unassembled WGS sequence"/>
</dbReference>
<gene>
    <name evidence="1" type="ORF">OFY17_05945</name>
</gene>
<evidence type="ECO:0000313" key="1">
    <source>
        <dbReference type="EMBL" id="MCV2402430.1"/>
    </source>
</evidence>
<comment type="caution">
    <text evidence="1">The sequence shown here is derived from an EMBL/GenBank/DDBJ whole genome shotgun (WGS) entry which is preliminary data.</text>
</comment>
<organism evidence="1 2">
    <name type="scientific">Marinomonas sargassi</name>
    <dbReference type="NCBI Taxonomy" id="2984494"/>
    <lineage>
        <taxon>Bacteria</taxon>
        <taxon>Pseudomonadati</taxon>
        <taxon>Pseudomonadota</taxon>
        <taxon>Gammaproteobacteria</taxon>
        <taxon>Oceanospirillales</taxon>
        <taxon>Oceanospirillaceae</taxon>
        <taxon>Marinomonas</taxon>
    </lineage>
</organism>
<sequence length="115" mass="13333">MKKTDKKIEKALRESLTNVCDLALENVSGFLWLTHLVNFNSYPSSLKIICVFETDIMLSNAMDNNQHELFCRWISDELSKANLIVKSLSKHISFDTEEACQRSHNGKWDERLSRL</sequence>
<proteinExistence type="predicted"/>
<dbReference type="EMBL" id="JAOVZB010000002">
    <property type="protein sequence ID" value="MCV2402430.1"/>
    <property type="molecule type" value="Genomic_DNA"/>
</dbReference>